<evidence type="ECO:0000256" key="8">
    <source>
        <dbReference type="ARBA" id="ARBA00022982"/>
    </source>
</evidence>
<evidence type="ECO:0000256" key="10">
    <source>
        <dbReference type="ARBA" id="ARBA00023004"/>
    </source>
</evidence>
<dbReference type="EMBL" id="BOVJ01000159">
    <property type="protein sequence ID" value="GIQ65941.1"/>
    <property type="molecule type" value="Genomic_DNA"/>
</dbReference>
<evidence type="ECO:0000256" key="6">
    <source>
        <dbReference type="ARBA" id="ARBA00022692"/>
    </source>
</evidence>
<keyword evidence="9 12" id="KW-1133">Transmembrane helix</keyword>
<evidence type="ECO:0000256" key="1">
    <source>
        <dbReference type="ARBA" id="ARBA00004651"/>
    </source>
</evidence>
<name>A0ABQ4NDK1_9BACL</name>
<keyword evidence="7" id="KW-0479">Metal-binding</keyword>
<gene>
    <name evidence="13" type="ORF">PACILC2_45090</name>
</gene>
<evidence type="ECO:0000256" key="9">
    <source>
        <dbReference type="ARBA" id="ARBA00022989"/>
    </source>
</evidence>
<dbReference type="Proteomes" id="UP000680304">
    <property type="component" value="Unassembled WGS sequence"/>
</dbReference>
<evidence type="ECO:0000313" key="14">
    <source>
        <dbReference type="Proteomes" id="UP000680304"/>
    </source>
</evidence>
<evidence type="ECO:0008006" key="15">
    <source>
        <dbReference type="Google" id="ProtNLM"/>
    </source>
</evidence>
<comment type="similarity">
    <text evidence="2">Belongs to the cytochrome ubiquinol oxidase subunit 1 family.</text>
</comment>
<sequence>MEVVDLARLQFALTTIFHFVYVPISIGLSLIVAIMETLYVVKKTGNSSGWLSFGAPFC</sequence>
<feature type="transmembrane region" description="Helical" evidence="12">
    <location>
        <begin position="20"/>
        <end position="41"/>
    </location>
</feature>
<keyword evidence="4" id="KW-1003">Cell membrane</keyword>
<evidence type="ECO:0000256" key="12">
    <source>
        <dbReference type="SAM" id="Phobius"/>
    </source>
</evidence>
<keyword evidence="6 12" id="KW-0812">Transmembrane</keyword>
<keyword evidence="10" id="KW-0408">Iron</keyword>
<evidence type="ECO:0000256" key="11">
    <source>
        <dbReference type="ARBA" id="ARBA00023136"/>
    </source>
</evidence>
<reference evidence="13 14" key="1">
    <citation type="submission" date="2021-04" db="EMBL/GenBank/DDBJ databases">
        <title>Draft genome sequence of Paenibacillus cisolokensis, LC2-13A.</title>
        <authorList>
            <person name="Uke A."/>
            <person name="Chhe C."/>
            <person name="Baramee S."/>
            <person name="Kosugi A."/>
        </authorList>
    </citation>
    <scope>NUCLEOTIDE SEQUENCE [LARGE SCALE GENOMIC DNA]</scope>
    <source>
        <strain evidence="13 14">LC2-13A</strain>
    </source>
</reference>
<keyword evidence="5" id="KW-0349">Heme</keyword>
<keyword evidence="3" id="KW-0813">Transport</keyword>
<evidence type="ECO:0000256" key="2">
    <source>
        <dbReference type="ARBA" id="ARBA00009819"/>
    </source>
</evidence>
<organism evidence="13 14">
    <name type="scientific">Paenibacillus cisolokensis</name>
    <dbReference type="NCBI Taxonomy" id="1658519"/>
    <lineage>
        <taxon>Bacteria</taxon>
        <taxon>Bacillati</taxon>
        <taxon>Bacillota</taxon>
        <taxon>Bacilli</taxon>
        <taxon>Bacillales</taxon>
        <taxon>Paenibacillaceae</taxon>
        <taxon>Paenibacillus</taxon>
    </lineage>
</organism>
<keyword evidence="11 12" id="KW-0472">Membrane</keyword>
<keyword evidence="14" id="KW-1185">Reference proteome</keyword>
<evidence type="ECO:0000256" key="4">
    <source>
        <dbReference type="ARBA" id="ARBA00022475"/>
    </source>
</evidence>
<protein>
    <recommendedName>
        <fullName evidence="15">Cytochrome D ubiquinol oxidase subunit I</fullName>
    </recommendedName>
</protein>
<comment type="caution">
    <text evidence="13">The sequence shown here is derived from an EMBL/GenBank/DDBJ whole genome shotgun (WGS) entry which is preliminary data.</text>
</comment>
<evidence type="ECO:0000256" key="3">
    <source>
        <dbReference type="ARBA" id="ARBA00022448"/>
    </source>
</evidence>
<accession>A0ABQ4NDK1</accession>
<proteinExistence type="inferred from homology"/>
<evidence type="ECO:0000256" key="5">
    <source>
        <dbReference type="ARBA" id="ARBA00022617"/>
    </source>
</evidence>
<keyword evidence="8" id="KW-0249">Electron transport</keyword>
<dbReference type="Pfam" id="PF01654">
    <property type="entry name" value="Cyt_bd_oxida_I"/>
    <property type="match status" value="1"/>
</dbReference>
<comment type="subcellular location">
    <subcellularLocation>
        <location evidence="1">Cell membrane</location>
        <topology evidence="1">Multi-pass membrane protein</topology>
    </subcellularLocation>
</comment>
<evidence type="ECO:0000256" key="7">
    <source>
        <dbReference type="ARBA" id="ARBA00022723"/>
    </source>
</evidence>
<evidence type="ECO:0000313" key="13">
    <source>
        <dbReference type="EMBL" id="GIQ65941.1"/>
    </source>
</evidence>
<dbReference type="InterPro" id="IPR002585">
    <property type="entry name" value="Cyt-d_ubiquinol_oxidase_su_1"/>
</dbReference>